<feature type="compositionally biased region" description="Acidic residues" evidence="1">
    <location>
        <begin position="211"/>
        <end position="220"/>
    </location>
</feature>
<sequence length="511" mass="58623">MPLSTTGPLRKTPSHVSKEFSKQAYMNHIRRKSNRPKVVPRGWPENEPSLKHSGWPENQSSLKTNFRECKSPVVGQQPVAKIDNTNGKNSGTQSAKSASENVVGNRSATNLSAQPSFNVPFNMHGSITSNGTSPLPVEESDAEQEPELKQNTDMNQESNQPVRSKFMEDLPEVAEQLVQGGERVNAPKKVDQPHLSNHRVDSPRQANGPIFEEDMEESEIENSNPFDHNYFPEDEGFSDTDYNQQIDDPDVDDKEPIERANNSGRAKKVWDKARRGLKNFMPNRRPKEFERPNRTQKSGRGYLQTSRRYSRPYGYMLPKEVYESKDRIALGFDFRPGDIVQTELIDLCGDQRIPIDGQDCIQVKHDVYLHKCRWAIVICVNDSHVEVLPLYTHNSKGIRHMNEEKQREYIGLKSVYEDGYINPSIHYRFLLMEPCNKTPHPWESYNRMQRPWEPLEKTVVNVTGSFNLPYGKDVKYCGRLTKDSMEDLMRLYFDLKLKACGMGQAVLDTLF</sequence>
<accession>A0A9P4VRI3</accession>
<feature type="compositionally biased region" description="Polar residues" evidence="1">
    <location>
        <begin position="83"/>
        <end position="133"/>
    </location>
</feature>
<feature type="region of interest" description="Disordered" evidence="1">
    <location>
        <begin position="1"/>
        <end position="301"/>
    </location>
</feature>
<feature type="compositionally biased region" description="Polar residues" evidence="1">
    <location>
        <begin position="149"/>
        <end position="162"/>
    </location>
</feature>
<name>A0A9P4VRI3_9PEZI</name>
<dbReference type="AlphaFoldDB" id="A0A9P4VRI3"/>
<proteinExistence type="predicted"/>
<dbReference type="Proteomes" id="UP000799429">
    <property type="component" value="Unassembled WGS sequence"/>
</dbReference>
<keyword evidence="3" id="KW-1185">Reference proteome</keyword>
<evidence type="ECO:0000313" key="3">
    <source>
        <dbReference type="Proteomes" id="UP000799429"/>
    </source>
</evidence>
<comment type="caution">
    <text evidence="2">The sequence shown here is derived from an EMBL/GenBank/DDBJ whole genome shotgun (WGS) entry which is preliminary data.</text>
</comment>
<reference evidence="2" key="1">
    <citation type="journal article" date="2020" name="Stud. Mycol.">
        <title>101 Dothideomycetes genomes: a test case for predicting lifestyles and emergence of pathogens.</title>
        <authorList>
            <person name="Haridas S."/>
            <person name="Albert R."/>
            <person name="Binder M."/>
            <person name="Bloem J."/>
            <person name="Labutti K."/>
            <person name="Salamov A."/>
            <person name="Andreopoulos B."/>
            <person name="Baker S."/>
            <person name="Barry K."/>
            <person name="Bills G."/>
            <person name="Bluhm B."/>
            <person name="Cannon C."/>
            <person name="Castanera R."/>
            <person name="Culley D."/>
            <person name="Daum C."/>
            <person name="Ezra D."/>
            <person name="Gonzalez J."/>
            <person name="Henrissat B."/>
            <person name="Kuo A."/>
            <person name="Liang C."/>
            <person name="Lipzen A."/>
            <person name="Lutzoni F."/>
            <person name="Magnuson J."/>
            <person name="Mondo S."/>
            <person name="Nolan M."/>
            <person name="Ohm R."/>
            <person name="Pangilinan J."/>
            <person name="Park H.-J."/>
            <person name="Ramirez L."/>
            <person name="Alfaro M."/>
            <person name="Sun H."/>
            <person name="Tritt A."/>
            <person name="Yoshinaga Y."/>
            <person name="Zwiers L.-H."/>
            <person name="Turgeon B."/>
            <person name="Goodwin S."/>
            <person name="Spatafora J."/>
            <person name="Crous P."/>
            <person name="Grigoriev I."/>
        </authorList>
    </citation>
    <scope>NUCLEOTIDE SEQUENCE</scope>
    <source>
        <strain evidence="2">CBS 101060</strain>
    </source>
</reference>
<evidence type="ECO:0000256" key="1">
    <source>
        <dbReference type="SAM" id="MobiDB-lite"/>
    </source>
</evidence>
<dbReference type="OrthoDB" id="3438983at2759"/>
<organism evidence="2 3">
    <name type="scientific">Patellaria atrata CBS 101060</name>
    <dbReference type="NCBI Taxonomy" id="1346257"/>
    <lineage>
        <taxon>Eukaryota</taxon>
        <taxon>Fungi</taxon>
        <taxon>Dikarya</taxon>
        <taxon>Ascomycota</taxon>
        <taxon>Pezizomycotina</taxon>
        <taxon>Dothideomycetes</taxon>
        <taxon>Dothideomycetes incertae sedis</taxon>
        <taxon>Patellariales</taxon>
        <taxon>Patellariaceae</taxon>
        <taxon>Patellaria</taxon>
    </lineage>
</organism>
<gene>
    <name evidence="2" type="ORF">M501DRAFT_986376</name>
</gene>
<evidence type="ECO:0000313" key="2">
    <source>
        <dbReference type="EMBL" id="KAF2837569.1"/>
    </source>
</evidence>
<dbReference type="EMBL" id="MU006099">
    <property type="protein sequence ID" value="KAF2837569.1"/>
    <property type="molecule type" value="Genomic_DNA"/>
</dbReference>
<protein>
    <submittedName>
        <fullName evidence="2">Uncharacterized protein</fullName>
    </submittedName>
</protein>
<feature type="compositionally biased region" description="Basic and acidic residues" evidence="1">
    <location>
        <begin position="188"/>
        <end position="202"/>
    </location>
</feature>